<evidence type="ECO:0000313" key="3">
    <source>
        <dbReference type="WBParaSite" id="L893_g33937.t1"/>
    </source>
</evidence>
<organism evidence="2 3">
    <name type="scientific">Steinernema glaseri</name>
    <dbReference type="NCBI Taxonomy" id="37863"/>
    <lineage>
        <taxon>Eukaryota</taxon>
        <taxon>Metazoa</taxon>
        <taxon>Ecdysozoa</taxon>
        <taxon>Nematoda</taxon>
        <taxon>Chromadorea</taxon>
        <taxon>Rhabditida</taxon>
        <taxon>Tylenchina</taxon>
        <taxon>Panagrolaimomorpha</taxon>
        <taxon>Strongyloidoidea</taxon>
        <taxon>Steinernematidae</taxon>
        <taxon>Steinernema</taxon>
    </lineage>
</organism>
<name>A0A1I8A9K3_9BILA</name>
<dbReference type="AlphaFoldDB" id="A0A1I8A9K3"/>
<reference evidence="3" key="1">
    <citation type="submission" date="2016-11" db="UniProtKB">
        <authorList>
            <consortium name="WormBaseParasite"/>
        </authorList>
    </citation>
    <scope>IDENTIFICATION</scope>
</reference>
<keyword evidence="2" id="KW-1185">Reference proteome</keyword>
<accession>A0A1I8A9K3</accession>
<dbReference type="Proteomes" id="UP000095287">
    <property type="component" value="Unplaced"/>
</dbReference>
<evidence type="ECO:0000313" key="2">
    <source>
        <dbReference type="Proteomes" id="UP000095287"/>
    </source>
</evidence>
<dbReference type="WBParaSite" id="L893_g33937.t1">
    <property type="protein sequence ID" value="L893_g33937.t1"/>
    <property type="gene ID" value="L893_g33937"/>
</dbReference>
<sequence length="140" mass="15875">MQPDPQRAPFPRAVARPLHFDAVFAHDRHFTGKGHRRIKSESIRAEPDCPPNSSITAPVASPARPKQPSHIPGKTQLLWLEHARFHVELWCLGDRTNVAIHQPYRSNTGREELGLPAVIEQFKTRHGDCSQRTGLLFECF</sequence>
<evidence type="ECO:0000256" key="1">
    <source>
        <dbReference type="SAM" id="MobiDB-lite"/>
    </source>
</evidence>
<protein>
    <submittedName>
        <fullName evidence="3">Transposase</fullName>
    </submittedName>
</protein>
<proteinExistence type="predicted"/>
<feature type="region of interest" description="Disordered" evidence="1">
    <location>
        <begin position="31"/>
        <end position="71"/>
    </location>
</feature>